<protein>
    <submittedName>
        <fullName evidence="2">Uncharacterized protein</fullName>
    </submittedName>
</protein>
<dbReference type="AlphaFoldDB" id="A0A6C0JWE4"/>
<evidence type="ECO:0000256" key="1">
    <source>
        <dbReference type="SAM" id="Phobius"/>
    </source>
</evidence>
<proteinExistence type="predicted"/>
<feature type="transmembrane region" description="Helical" evidence="1">
    <location>
        <begin position="21"/>
        <end position="44"/>
    </location>
</feature>
<accession>A0A6C0JWE4</accession>
<name>A0A6C0JWE4_9ZZZZ</name>
<reference evidence="2" key="1">
    <citation type="journal article" date="2020" name="Nature">
        <title>Giant virus diversity and host interactions through global metagenomics.</title>
        <authorList>
            <person name="Schulz F."/>
            <person name="Roux S."/>
            <person name="Paez-Espino D."/>
            <person name="Jungbluth S."/>
            <person name="Walsh D.A."/>
            <person name="Denef V.J."/>
            <person name="McMahon K.D."/>
            <person name="Konstantinidis K.T."/>
            <person name="Eloe-Fadrosh E.A."/>
            <person name="Kyrpides N.C."/>
            <person name="Woyke T."/>
        </authorList>
    </citation>
    <scope>NUCLEOTIDE SEQUENCE</scope>
    <source>
        <strain evidence="2">GVMAG-S-1062768-28</strain>
    </source>
</reference>
<evidence type="ECO:0000313" key="2">
    <source>
        <dbReference type="EMBL" id="QHU08228.1"/>
    </source>
</evidence>
<keyword evidence="1" id="KW-1133">Transmembrane helix</keyword>
<organism evidence="2">
    <name type="scientific">viral metagenome</name>
    <dbReference type="NCBI Taxonomy" id="1070528"/>
    <lineage>
        <taxon>unclassified sequences</taxon>
        <taxon>metagenomes</taxon>
        <taxon>organismal metagenomes</taxon>
    </lineage>
</organism>
<sequence length="85" mass="9657">MDSLQKNINALEREMQLSQINPIKIIGAIVAVIICILAIIIWWVRPSVLMDDDSSISWVKTGQCILAIGIALLSILWILWNMMMY</sequence>
<feature type="transmembrane region" description="Helical" evidence="1">
    <location>
        <begin position="56"/>
        <end position="80"/>
    </location>
</feature>
<dbReference type="EMBL" id="MN740695">
    <property type="protein sequence ID" value="QHU08228.1"/>
    <property type="molecule type" value="Genomic_DNA"/>
</dbReference>
<keyword evidence="1" id="KW-0472">Membrane</keyword>
<keyword evidence="1" id="KW-0812">Transmembrane</keyword>